<proteinExistence type="predicted"/>
<dbReference type="GeneID" id="97283624"/>
<name>A0ABZ1KRN1_STRAH</name>
<sequence>MPNLGVVPWIIIALIMWIVVRVLLLWWRSRLRQYRRLPVYETVLLTAMVSPFVMAFASKLGERLGTAVRIERLPWPQRWRRRRELVVAPARARGRSIILEVHAGMSDEARLALIELDVDRPELWGHRLRWDEGAQAWLPVPESPDGEG</sequence>
<keyword evidence="1" id="KW-0812">Transmembrane</keyword>
<keyword evidence="1" id="KW-0472">Membrane</keyword>
<dbReference type="Proteomes" id="UP001622557">
    <property type="component" value="Chromosome"/>
</dbReference>
<accession>A0ABZ1KRN1</accession>
<evidence type="ECO:0000256" key="1">
    <source>
        <dbReference type="SAM" id="Phobius"/>
    </source>
</evidence>
<gene>
    <name evidence="2" type="ORF">OG350_24350</name>
</gene>
<evidence type="ECO:0000313" key="3">
    <source>
        <dbReference type="Proteomes" id="UP001622557"/>
    </source>
</evidence>
<dbReference type="RefSeq" id="WP_405449814.1">
    <property type="nucleotide sequence ID" value="NZ_CP108164.1"/>
</dbReference>
<reference evidence="2 3" key="1">
    <citation type="submission" date="2022-10" db="EMBL/GenBank/DDBJ databases">
        <title>The complete genomes of actinobacterial strains from the NBC collection.</title>
        <authorList>
            <person name="Joergensen T.S."/>
            <person name="Alvarez Arevalo M."/>
            <person name="Sterndorff E.B."/>
            <person name="Faurdal D."/>
            <person name="Vuksanovic O."/>
            <person name="Mourched A.-S."/>
            <person name="Charusanti P."/>
            <person name="Shaw S."/>
            <person name="Blin K."/>
            <person name="Weber T."/>
        </authorList>
    </citation>
    <scope>NUCLEOTIDE SEQUENCE [LARGE SCALE GENOMIC DNA]</scope>
    <source>
        <strain evidence="2 3">NBC_00156</strain>
    </source>
</reference>
<dbReference type="EMBL" id="CP108164">
    <property type="protein sequence ID" value="WTQ83239.1"/>
    <property type="molecule type" value="Genomic_DNA"/>
</dbReference>
<keyword evidence="3" id="KW-1185">Reference proteome</keyword>
<evidence type="ECO:0000313" key="2">
    <source>
        <dbReference type="EMBL" id="WTQ83239.1"/>
    </source>
</evidence>
<feature type="transmembrane region" description="Helical" evidence="1">
    <location>
        <begin position="6"/>
        <end position="27"/>
    </location>
</feature>
<protein>
    <submittedName>
        <fullName evidence="2">Uncharacterized protein</fullName>
    </submittedName>
</protein>
<keyword evidence="1" id="KW-1133">Transmembrane helix</keyword>
<organism evidence="2 3">
    <name type="scientific">Streptomyces achromogenes</name>
    <dbReference type="NCBI Taxonomy" id="67255"/>
    <lineage>
        <taxon>Bacteria</taxon>
        <taxon>Bacillati</taxon>
        <taxon>Actinomycetota</taxon>
        <taxon>Actinomycetes</taxon>
        <taxon>Kitasatosporales</taxon>
        <taxon>Streptomycetaceae</taxon>
        <taxon>Streptomyces</taxon>
    </lineage>
</organism>